<evidence type="ECO:0000313" key="2">
    <source>
        <dbReference type="Proteomes" id="UP000585363"/>
    </source>
</evidence>
<dbReference type="RefSeq" id="WP_169402588.1">
    <property type="nucleotide sequence ID" value="NZ_JAADJU010000004.1"/>
</dbReference>
<dbReference type="AlphaFoldDB" id="A0A848MIU9"/>
<dbReference type="Proteomes" id="UP000585363">
    <property type="component" value="Unassembled WGS sequence"/>
</dbReference>
<organism evidence="1 2">
    <name type="scientific">Rouxiella aceris</name>
    <dbReference type="NCBI Taxonomy" id="2703884"/>
    <lineage>
        <taxon>Bacteria</taxon>
        <taxon>Pseudomonadati</taxon>
        <taxon>Pseudomonadota</taxon>
        <taxon>Gammaproteobacteria</taxon>
        <taxon>Enterobacterales</taxon>
        <taxon>Yersiniaceae</taxon>
        <taxon>Rouxiella</taxon>
    </lineage>
</organism>
<protein>
    <submittedName>
        <fullName evidence="1">Uncharacterized protein</fullName>
    </submittedName>
</protein>
<name>A0A848MIU9_9GAMM</name>
<evidence type="ECO:0000313" key="1">
    <source>
        <dbReference type="EMBL" id="NMP26882.1"/>
    </source>
</evidence>
<proteinExistence type="predicted"/>
<reference evidence="1 2" key="2">
    <citation type="submission" date="2020-06" db="EMBL/GenBank/DDBJ databases">
        <title>Polyphasic characterization of a Rahnella strain isolated from tree sap.</title>
        <authorList>
            <person name="Kim I.S."/>
        </authorList>
    </citation>
    <scope>NUCLEOTIDE SEQUENCE [LARGE SCALE GENOMIC DNA]</scope>
    <source>
        <strain evidence="1 2">SAP-1</strain>
    </source>
</reference>
<comment type="caution">
    <text evidence="1">The sequence shown here is derived from an EMBL/GenBank/DDBJ whole genome shotgun (WGS) entry which is preliminary data.</text>
</comment>
<accession>A0A848MIU9</accession>
<gene>
    <name evidence="1" type="ORF">GW590_08395</name>
</gene>
<sequence>MANFTQEQIEKQITDALVRNGTPRDVARSAALQGARNYAPGQSIAECIDQAKKALKTIKRMPGKPSKPRAGSRR</sequence>
<keyword evidence="2" id="KW-1185">Reference proteome</keyword>
<dbReference type="EMBL" id="JAADJU010000004">
    <property type="protein sequence ID" value="NMP26882.1"/>
    <property type="molecule type" value="Genomic_DNA"/>
</dbReference>
<reference evidence="1 2" key="1">
    <citation type="submission" date="2020-01" db="EMBL/GenBank/DDBJ databases">
        <authorList>
            <person name="Lee S.D."/>
        </authorList>
    </citation>
    <scope>NUCLEOTIDE SEQUENCE [LARGE SCALE GENOMIC DNA]</scope>
    <source>
        <strain evidence="1 2">SAP-1</strain>
    </source>
</reference>